<organism evidence="1 2">
    <name type="scientific">Umezawaea endophytica</name>
    <dbReference type="NCBI Taxonomy" id="1654476"/>
    <lineage>
        <taxon>Bacteria</taxon>
        <taxon>Bacillati</taxon>
        <taxon>Actinomycetota</taxon>
        <taxon>Actinomycetes</taxon>
        <taxon>Pseudonocardiales</taxon>
        <taxon>Pseudonocardiaceae</taxon>
        <taxon>Umezawaea</taxon>
    </lineage>
</organism>
<dbReference type="Proteomes" id="UP001141259">
    <property type="component" value="Unassembled WGS sequence"/>
</dbReference>
<comment type="caution">
    <text evidence="1">The sequence shown here is derived from an EMBL/GenBank/DDBJ whole genome shotgun (WGS) entry which is preliminary data.</text>
</comment>
<protein>
    <submittedName>
        <fullName evidence="1">DUF6204 family protein</fullName>
    </submittedName>
</protein>
<evidence type="ECO:0000313" key="1">
    <source>
        <dbReference type="EMBL" id="MCS7477574.1"/>
    </source>
</evidence>
<dbReference type="RefSeq" id="WP_259623070.1">
    <property type="nucleotide sequence ID" value="NZ_JANYMP010000004.1"/>
</dbReference>
<keyword evidence="2" id="KW-1185">Reference proteome</keyword>
<dbReference type="InterPro" id="IPR045778">
    <property type="entry name" value="DUF6204"/>
</dbReference>
<reference evidence="1" key="1">
    <citation type="submission" date="2022-08" db="EMBL/GenBank/DDBJ databases">
        <authorList>
            <person name="Tistechok S."/>
            <person name="Samborskyy M."/>
            <person name="Roman I."/>
        </authorList>
    </citation>
    <scope>NUCLEOTIDE SEQUENCE</scope>
    <source>
        <strain evidence="1">DSM 103496</strain>
    </source>
</reference>
<proteinExistence type="predicted"/>
<dbReference type="EMBL" id="JANYMP010000004">
    <property type="protein sequence ID" value="MCS7477574.1"/>
    <property type="molecule type" value="Genomic_DNA"/>
</dbReference>
<gene>
    <name evidence="1" type="ORF">NZH93_11975</name>
</gene>
<dbReference type="Pfam" id="PF19707">
    <property type="entry name" value="DUF6204"/>
    <property type="match status" value="1"/>
</dbReference>
<name>A0A9X2VJK7_9PSEU</name>
<sequence length="108" mass="12106">MAEHTYRVMVRGRFTDLDAAGRERLLAVVEEHGILTNGFSEEGSLSYDRTLDFFSFRVQLRAPVEQNDRAVCERGLAAAALAVDALGVDYRDLKASATDMDLVKIRRK</sequence>
<accession>A0A9X2VJK7</accession>
<evidence type="ECO:0000313" key="2">
    <source>
        <dbReference type="Proteomes" id="UP001141259"/>
    </source>
</evidence>
<dbReference type="AlphaFoldDB" id="A0A9X2VJK7"/>